<evidence type="ECO:0000313" key="2">
    <source>
        <dbReference type="EMBL" id="TYP81068.1"/>
    </source>
</evidence>
<evidence type="ECO:0000313" key="1">
    <source>
        <dbReference type="EMBL" id="AKH37786.1"/>
    </source>
</evidence>
<dbReference type="AlphaFoldDB" id="A0A0F7KE77"/>
<organism evidence="1 3">
    <name type="scientific">Nitrosomonas communis</name>
    <dbReference type="NCBI Taxonomy" id="44574"/>
    <lineage>
        <taxon>Bacteria</taxon>
        <taxon>Pseudomonadati</taxon>
        <taxon>Pseudomonadota</taxon>
        <taxon>Betaproteobacteria</taxon>
        <taxon>Nitrosomonadales</taxon>
        <taxon>Nitrosomonadaceae</taxon>
        <taxon>Nitrosomonas</taxon>
    </lineage>
</organism>
<accession>A0A0F7KE77</accession>
<keyword evidence="3" id="KW-1185">Reference proteome</keyword>
<name>A0A0F7KE77_9PROT</name>
<gene>
    <name evidence="1" type="ORF">AAW31_08165</name>
    <name evidence="2" type="ORF">BCL69_10545</name>
</gene>
<dbReference type="OrthoDB" id="8566278at2"/>
<evidence type="ECO:0000313" key="3">
    <source>
        <dbReference type="Proteomes" id="UP000034156"/>
    </source>
</evidence>
<reference evidence="1 3" key="2">
    <citation type="journal article" date="2016" name="Genome Announc.">
        <title>Genome Sequence of Nitrosomonas communis Strain Nm2, a Mesophilic Ammonia-Oxidizing Bacterium Isolated from Mediterranean Soil.</title>
        <authorList>
            <person name="Kozlowski J.A."/>
            <person name="Kits K.D."/>
            <person name="Stein L.Y."/>
        </authorList>
    </citation>
    <scope>NUCLEOTIDE SEQUENCE [LARGE SCALE GENOMIC DNA]</scope>
    <source>
        <strain evidence="1 3">Nm2</strain>
    </source>
</reference>
<dbReference type="RefSeq" id="WP_046849858.1">
    <property type="nucleotide sequence ID" value="NZ_CBDIPD010000164.1"/>
</dbReference>
<dbReference type="PROSITE" id="PS51318">
    <property type="entry name" value="TAT"/>
    <property type="match status" value="1"/>
</dbReference>
<dbReference type="Proteomes" id="UP000324176">
    <property type="component" value="Unassembled WGS sequence"/>
</dbReference>
<sequence>MDETRRHLIKGILTGGTLLALGIPRITQAAPINQSLFGSTHNCQLLMGATPIDEAFAKGAQTACALYSSYCQGILPAFQLEDELLTNPVRIVDLLTQSHNMRWVAIMDDANAAIFTELVRNAEGRLLALGSHTSISSDNISLPLRHVWTTASPAYSAGGLLASILMQNQHNFSITENFLASSLGDSAGKEVDLSEFLSYQLGDQPPIRLHCAGVPPLEASQLIGWRASQNWQPVFSQTGSSSTYQDKTASATAIELPPFDNWIEATGYATVATALGKGIHQELCSRRAFVHRSGQRYPHHHGLAGKHFVSFVIDV</sequence>
<dbReference type="Proteomes" id="UP000034156">
    <property type="component" value="Chromosome"/>
</dbReference>
<reference evidence="3" key="1">
    <citation type="submission" date="2015-05" db="EMBL/GenBank/DDBJ databases">
        <title>Draft genome of Nitrosomonas communis strain Nm2.</title>
        <authorList>
            <person name="Kozlowski J.A."/>
            <person name="Kits K.D."/>
            <person name="Stein L.Y."/>
        </authorList>
    </citation>
    <scope>NUCLEOTIDE SEQUENCE [LARGE SCALE GENOMIC DNA]</scope>
    <source>
        <strain evidence="3">Nm2</strain>
    </source>
</reference>
<evidence type="ECO:0000313" key="4">
    <source>
        <dbReference type="Proteomes" id="UP000324176"/>
    </source>
</evidence>
<reference evidence="2 4" key="3">
    <citation type="submission" date="2019-07" db="EMBL/GenBank/DDBJ databases">
        <title>Active sludge and wastewater microbial communities from Klosterneuburg, Austria.</title>
        <authorList>
            <person name="Wagner M."/>
        </authorList>
    </citation>
    <scope>NUCLEOTIDE SEQUENCE [LARGE SCALE GENOMIC DNA]</scope>
    <source>
        <strain evidence="2 4">Nm2</strain>
    </source>
</reference>
<dbReference type="KEGG" id="nco:AAW31_08165"/>
<dbReference type="InterPro" id="IPR006311">
    <property type="entry name" value="TAT_signal"/>
</dbReference>
<proteinExistence type="predicted"/>
<dbReference type="EMBL" id="CP011451">
    <property type="protein sequence ID" value="AKH37786.1"/>
    <property type="molecule type" value="Genomic_DNA"/>
</dbReference>
<protein>
    <submittedName>
        <fullName evidence="1">Uncharacterized protein</fullName>
    </submittedName>
</protein>
<dbReference type="PATRIC" id="fig|44574.3.peg.1997"/>
<dbReference type="EMBL" id="VNHT01000054">
    <property type="protein sequence ID" value="TYP81068.1"/>
    <property type="molecule type" value="Genomic_DNA"/>
</dbReference>